<evidence type="ECO:0000256" key="3">
    <source>
        <dbReference type="ARBA" id="ARBA00022763"/>
    </source>
</evidence>
<dbReference type="InterPro" id="IPR018326">
    <property type="entry name" value="Rad4_beta-hairpin_dom1"/>
</dbReference>
<dbReference type="SMART" id="SM01032">
    <property type="entry name" value="BHD_3"/>
    <property type="match status" value="1"/>
</dbReference>
<evidence type="ECO:0000313" key="11">
    <source>
        <dbReference type="Proteomes" id="UP000054248"/>
    </source>
</evidence>
<comment type="similarity">
    <text evidence="2">Belongs to the XPC family.</text>
</comment>
<keyword evidence="4" id="KW-0234">DNA repair</keyword>
<evidence type="ECO:0000256" key="6">
    <source>
        <dbReference type="SAM" id="MobiDB-lite"/>
    </source>
</evidence>
<dbReference type="Pfam" id="PF10404">
    <property type="entry name" value="BHD_2"/>
    <property type="match status" value="1"/>
</dbReference>
<keyword evidence="5" id="KW-0539">Nucleus</keyword>
<sequence>MSGSNASDDEMEWEDMVPNAAGPGDLVIEFPDADAIVGPSGGKGEVGKGKGTGRKLDEAEKARINAERQARFACHKIHTIALLANARIRNQWLNDKLLHARLMSLTPLSLQNHFDMITRRNQPDKGLRGRQFEAAVHRLTDWWYHNFDIEDGPNMRVRSRTFAEVQQELRAKGLLPDLNAKPDPKGKGKAKHIPPPGSSDDEEDRGEIMRSSKSLMKHALMMRGSKDTSAQLFCALCRTLGIPTRLVVSLQSVPWKTTVGKPPAPSKKKKANDPKGKGKEVAVEEAGTDDDDDMEEIVAPPSVSVSNGQPPTPSPPRGKALGAGKFPGAGSTLSGKPHPKSPPAIHLRKAKSSWGAGRRLGEAAAASRTANNPPQGGWPPVFWCEVFSRPDGRWIPVDPSRNLVSRKKLFEPPPNDRNNRMLYVVGFEEDGYARDVTLRYANEFGAKTAKLRIGGTGKGSWWDGILPMITRPYRLNRDDTEDAEFISSQMTEAMPNSMSGFKNHPLYVLERHLRREQVVHPAITIGTFRGEPVYPRGNVVELKTAENWMRSQGREVKNGEQPMKMVKIRASTVRRKREVEVAMMEKADRGGGSGDENGVMQGLYAEWQTKFYEPPPVIDGKVPKNDFGNIDLYTPSMLPQGAIHLPYKGIAKIARKLGIDHAEAVTGFEFKQRRALPILTGIVVAEEESEALLEAYWTSEHAAEEKERQKKQERVFKRWQKLVRGLRIRQRLLKEYSVNGALNETVPEVPEAHDPEDSGGGFLVGGERDVVQRFSLPKMQHVIVSHAPIGRADPDSAPMEELIIEEGEAGPAISPSAFGESAENEEDDEAASPAPYNPKLPVRSMAELAAEAEAAESSTNESRGESATGATSTYPLRTRRAGASLDSAASPATKAMARVKLGSSPASSVGQTSRKRSRTTKSSLQTPAPRTRRRQKSSETTSEEEEEDEGSLSNESDKEEEDDDRSGGAKRPRRGAASSVPKVEVTPSPGGRVLRARKGKTDQQLRAEKEQERAYRRAVAE</sequence>
<dbReference type="FunFam" id="3.30.70.2460:FF:000001">
    <property type="entry name" value="DNA repair protein Rad4 family"/>
    <property type="match status" value="1"/>
</dbReference>
<dbReference type="GO" id="GO:0006289">
    <property type="term" value="P:nucleotide-excision repair"/>
    <property type="evidence" value="ECO:0007669"/>
    <property type="project" value="InterPro"/>
</dbReference>
<dbReference type="Gene3D" id="3.30.70.2460">
    <property type="entry name" value="Rad4, beta-hairpin domain BHD3"/>
    <property type="match status" value="1"/>
</dbReference>
<dbReference type="GO" id="GO:0000111">
    <property type="term" value="C:nucleotide-excision repair factor 2 complex"/>
    <property type="evidence" value="ECO:0007669"/>
    <property type="project" value="TreeGrafter"/>
</dbReference>
<dbReference type="InterPro" id="IPR004583">
    <property type="entry name" value="DNA_repair_Rad4"/>
</dbReference>
<feature type="domain" description="Rad4 beta-hairpin" evidence="9">
    <location>
        <begin position="622"/>
        <end position="696"/>
    </location>
</feature>
<dbReference type="AlphaFoldDB" id="A0A0C3MGY7"/>
<dbReference type="Gene3D" id="3.90.260.10">
    <property type="entry name" value="Transglutaminase-like"/>
    <property type="match status" value="1"/>
</dbReference>
<dbReference type="InterPro" id="IPR038765">
    <property type="entry name" value="Papain-like_cys_pep_sf"/>
</dbReference>
<feature type="domain" description="Rad4 beta-hairpin" evidence="8">
    <location>
        <begin position="542"/>
        <end position="615"/>
    </location>
</feature>
<organism evidence="10 11">
    <name type="scientific">Tulasnella calospora MUT 4182</name>
    <dbReference type="NCBI Taxonomy" id="1051891"/>
    <lineage>
        <taxon>Eukaryota</taxon>
        <taxon>Fungi</taxon>
        <taxon>Dikarya</taxon>
        <taxon>Basidiomycota</taxon>
        <taxon>Agaricomycotina</taxon>
        <taxon>Agaricomycetes</taxon>
        <taxon>Cantharellales</taxon>
        <taxon>Tulasnellaceae</taxon>
        <taxon>Tulasnella</taxon>
    </lineage>
</organism>
<name>A0A0C3MGY7_9AGAM</name>
<dbReference type="GO" id="GO:0003697">
    <property type="term" value="F:single-stranded DNA binding"/>
    <property type="evidence" value="ECO:0007669"/>
    <property type="project" value="TreeGrafter"/>
</dbReference>
<accession>A0A0C3MGY7</accession>
<dbReference type="InterPro" id="IPR018325">
    <property type="entry name" value="Rad4/PNGase_transGLS-fold"/>
</dbReference>
<dbReference type="GO" id="GO:0071942">
    <property type="term" value="C:XPC complex"/>
    <property type="evidence" value="ECO:0007669"/>
    <property type="project" value="TreeGrafter"/>
</dbReference>
<feature type="region of interest" description="Disordered" evidence="6">
    <location>
        <begin position="173"/>
        <end position="206"/>
    </location>
</feature>
<feature type="compositionally biased region" description="Basic and acidic residues" evidence="6">
    <location>
        <begin position="271"/>
        <end position="282"/>
    </location>
</feature>
<evidence type="ECO:0000256" key="2">
    <source>
        <dbReference type="ARBA" id="ARBA00009525"/>
    </source>
</evidence>
<evidence type="ECO:0000313" key="10">
    <source>
        <dbReference type="EMBL" id="KIO32977.1"/>
    </source>
</evidence>
<dbReference type="PANTHER" id="PTHR12135">
    <property type="entry name" value="DNA REPAIR PROTEIN XP-C / RAD4"/>
    <property type="match status" value="1"/>
</dbReference>
<gene>
    <name evidence="10" type="ORF">M407DRAFT_18133</name>
</gene>
<dbReference type="Gene3D" id="2.20.20.110">
    <property type="entry name" value="Rad4, beta-hairpin domain BHD1"/>
    <property type="match status" value="1"/>
</dbReference>
<dbReference type="Pfam" id="PF10405">
    <property type="entry name" value="BHD_3"/>
    <property type="match status" value="1"/>
</dbReference>
<proteinExistence type="inferred from homology"/>
<dbReference type="GO" id="GO:0006298">
    <property type="term" value="P:mismatch repair"/>
    <property type="evidence" value="ECO:0007669"/>
    <property type="project" value="TreeGrafter"/>
</dbReference>
<dbReference type="SUPFAM" id="SSF54001">
    <property type="entry name" value="Cysteine proteinases"/>
    <property type="match status" value="1"/>
</dbReference>
<dbReference type="Pfam" id="PF03835">
    <property type="entry name" value="Rad4"/>
    <property type="match status" value="1"/>
</dbReference>
<dbReference type="Pfam" id="PF10403">
    <property type="entry name" value="BHD_1"/>
    <property type="match status" value="1"/>
</dbReference>
<dbReference type="EMBL" id="KN822951">
    <property type="protein sequence ID" value="KIO32977.1"/>
    <property type="molecule type" value="Genomic_DNA"/>
</dbReference>
<feature type="compositionally biased region" description="Low complexity" evidence="6">
    <location>
        <begin position="846"/>
        <end position="856"/>
    </location>
</feature>
<dbReference type="PANTHER" id="PTHR12135:SF0">
    <property type="entry name" value="DNA REPAIR PROTEIN COMPLEMENTING XP-C CELLS"/>
    <property type="match status" value="1"/>
</dbReference>
<feature type="compositionally biased region" description="Acidic residues" evidence="6">
    <location>
        <begin position="286"/>
        <end position="296"/>
    </location>
</feature>
<evidence type="ECO:0000256" key="5">
    <source>
        <dbReference type="ARBA" id="ARBA00023242"/>
    </source>
</evidence>
<evidence type="ECO:0000259" key="8">
    <source>
        <dbReference type="SMART" id="SM01031"/>
    </source>
</evidence>
<keyword evidence="3" id="KW-0227">DNA damage</keyword>
<evidence type="ECO:0000259" key="9">
    <source>
        <dbReference type="SMART" id="SM01032"/>
    </source>
</evidence>
<comment type="subcellular location">
    <subcellularLocation>
        <location evidence="1">Nucleus</location>
    </subcellularLocation>
</comment>
<dbReference type="SMART" id="SM01030">
    <property type="entry name" value="BHD_1"/>
    <property type="match status" value="1"/>
</dbReference>
<dbReference type="OrthoDB" id="300780at2759"/>
<dbReference type="SMART" id="SM01031">
    <property type="entry name" value="BHD_2"/>
    <property type="match status" value="1"/>
</dbReference>
<dbReference type="InterPro" id="IPR042488">
    <property type="entry name" value="Rad4_BHD3_sf"/>
</dbReference>
<dbReference type="GO" id="GO:0003684">
    <property type="term" value="F:damaged DNA binding"/>
    <property type="evidence" value="ECO:0007669"/>
    <property type="project" value="InterPro"/>
</dbReference>
<dbReference type="Proteomes" id="UP000054248">
    <property type="component" value="Unassembled WGS sequence"/>
</dbReference>
<reference evidence="11" key="2">
    <citation type="submission" date="2015-01" db="EMBL/GenBank/DDBJ databases">
        <title>Evolutionary Origins and Diversification of the Mycorrhizal Mutualists.</title>
        <authorList>
            <consortium name="DOE Joint Genome Institute"/>
            <consortium name="Mycorrhizal Genomics Consortium"/>
            <person name="Kohler A."/>
            <person name="Kuo A."/>
            <person name="Nagy L.G."/>
            <person name="Floudas D."/>
            <person name="Copeland A."/>
            <person name="Barry K.W."/>
            <person name="Cichocki N."/>
            <person name="Veneault-Fourrey C."/>
            <person name="LaButti K."/>
            <person name="Lindquist E.A."/>
            <person name="Lipzen A."/>
            <person name="Lundell T."/>
            <person name="Morin E."/>
            <person name="Murat C."/>
            <person name="Riley R."/>
            <person name="Ohm R."/>
            <person name="Sun H."/>
            <person name="Tunlid A."/>
            <person name="Henrissat B."/>
            <person name="Grigoriev I.V."/>
            <person name="Hibbett D.S."/>
            <person name="Martin F."/>
        </authorList>
    </citation>
    <scope>NUCLEOTIDE SEQUENCE [LARGE SCALE GENOMIC DNA]</scope>
    <source>
        <strain evidence="11">MUT 4182</strain>
    </source>
</reference>
<feature type="compositionally biased region" description="Basic and acidic residues" evidence="6">
    <location>
        <begin position="999"/>
        <end position="1021"/>
    </location>
</feature>
<evidence type="ECO:0000256" key="4">
    <source>
        <dbReference type="ARBA" id="ARBA00023204"/>
    </source>
</evidence>
<keyword evidence="11" id="KW-1185">Reference proteome</keyword>
<protein>
    <recommendedName>
        <fullName evidence="12">Rad4 beta-hairpin domain-containing protein</fullName>
    </recommendedName>
</protein>
<evidence type="ECO:0008006" key="12">
    <source>
        <dbReference type="Google" id="ProtNLM"/>
    </source>
</evidence>
<dbReference type="GO" id="GO:0005737">
    <property type="term" value="C:cytoplasm"/>
    <property type="evidence" value="ECO:0007669"/>
    <property type="project" value="TreeGrafter"/>
</dbReference>
<feature type="region of interest" description="Disordered" evidence="6">
    <location>
        <begin position="809"/>
        <end position="1021"/>
    </location>
</feature>
<evidence type="ECO:0000259" key="7">
    <source>
        <dbReference type="SMART" id="SM01030"/>
    </source>
</evidence>
<dbReference type="InterPro" id="IPR036985">
    <property type="entry name" value="Transglutaminase-like_sf"/>
</dbReference>
<feature type="compositionally biased region" description="Acidic residues" evidence="6">
    <location>
        <begin position="941"/>
        <end position="950"/>
    </location>
</feature>
<feature type="domain" description="Rad4 beta-hairpin" evidence="7">
    <location>
        <begin position="490"/>
        <end position="540"/>
    </location>
</feature>
<evidence type="ECO:0000256" key="1">
    <source>
        <dbReference type="ARBA" id="ARBA00004123"/>
    </source>
</evidence>
<dbReference type="HOGENOM" id="CLU_003639_2_0_1"/>
<feature type="region of interest" description="Disordered" evidence="6">
    <location>
        <begin position="256"/>
        <end position="345"/>
    </location>
</feature>
<dbReference type="InterPro" id="IPR018327">
    <property type="entry name" value="BHD_2"/>
</dbReference>
<dbReference type="InterPro" id="IPR018328">
    <property type="entry name" value="Rad4_beta-hairpin_dom3"/>
</dbReference>
<reference evidence="10 11" key="1">
    <citation type="submission" date="2014-04" db="EMBL/GenBank/DDBJ databases">
        <authorList>
            <consortium name="DOE Joint Genome Institute"/>
            <person name="Kuo A."/>
            <person name="Girlanda M."/>
            <person name="Perotto S."/>
            <person name="Kohler A."/>
            <person name="Nagy L.G."/>
            <person name="Floudas D."/>
            <person name="Copeland A."/>
            <person name="Barry K.W."/>
            <person name="Cichocki N."/>
            <person name="Veneault-Fourrey C."/>
            <person name="LaButti K."/>
            <person name="Lindquist E.A."/>
            <person name="Lipzen A."/>
            <person name="Lundell T."/>
            <person name="Morin E."/>
            <person name="Murat C."/>
            <person name="Sun H."/>
            <person name="Tunlid A."/>
            <person name="Henrissat B."/>
            <person name="Grigoriev I.V."/>
            <person name="Hibbett D.S."/>
            <person name="Martin F."/>
            <person name="Nordberg H.P."/>
            <person name="Cantor M.N."/>
            <person name="Hua S.X."/>
        </authorList>
    </citation>
    <scope>NUCLEOTIDE SEQUENCE [LARGE SCALE GENOMIC DNA]</scope>
    <source>
        <strain evidence="10 11">MUT 4182</strain>
    </source>
</reference>
<dbReference type="STRING" id="1051891.A0A0C3MGY7"/>